<sequence length="100" mass="10717">MPIGEREAPRTGTTPAAGWAALRSPLLRLHAGESIGELRSALDWTTPSVPATTTAPAGATGLVNPLVLAALGLVCLVLWGYRMWWRRAPGPRRLHREEAA</sequence>
<feature type="transmembrane region" description="Helical" evidence="1">
    <location>
        <begin position="66"/>
        <end position="85"/>
    </location>
</feature>
<gene>
    <name evidence="2" type="ORF">GCM10017566_14840</name>
</gene>
<comment type="caution">
    <text evidence="2">The sequence shown here is derived from an EMBL/GenBank/DDBJ whole genome shotgun (WGS) entry which is preliminary data.</text>
</comment>
<evidence type="ECO:0000256" key="1">
    <source>
        <dbReference type="SAM" id="Phobius"/>
    </source>
</evidence>
<keyword evidence="3" id="KW-1185">Reference proteome</keyword>
<name>A0A8H9IPA3_9PSEU</name>
<protein>
    <submittedName>
        <fullName evidence="2">Uncharacterized protein</fullName>
    </submittedName>
</protein>
<reference evidence="2" key="2">
    <citation type="submission" date="2020-09" db="EMBL/GenBank/DDBJ databases">
        <authorList>
            <person name="Sun Q."/>
            <person name="Zhou Y."/>
        </authorList>
    </citation>
    <scope>NUCLEOTIDE SEQUENCE</scope>
    <source>
        <strain evidence="2">CGMCC 4.7679</strain>
    </source>
</reference>
<accession>A0A8H9IPA3</accession>
<keyword evidence="1" id="KW-1133">Transmembrane helix</keyword>
<reference evidence="2" key="1">
    <citation type="journal article" date="2014" name="Int. J. Syst. Evol. Microbiol.">
        <title>Complete genome sequence of Corynebacterium casei LMG S-19264T (=DSM 44701T), isolated from a smear-ripened cheese.</title>
        <authorList>
            <consortium name="US DOE Joint Genome Institute (JGI-PGF)"/>
            <person name="Walter F."/>
            <person name="Albersmeier A."/>
            <person name="Kalinowski J."/>
            <person name="Ruckert C."/>
        </authorList>
    </citation>
    <scope>NUCLEOTIDE SEQUENCE</scope>
    <source>
        <strain evidence="2">CGMCC 4.7679</strain>
    </source>
</reference>
<proteinExistence type="predicted"/>
<dbReference type="Proteomes" id="UP000658656">
    <property type="component" value="Unassembled WGS sequence"/>
</dbReference>
<organism evidence="2 3">
    <name type="scientific">Amycolatopsis bartoniae</name>
    <dbReference type="NCBI Taxonomy" id="941986"/>
    <lineage>
        <taxon>Bacteria</taxon>
        <taxon>Bacillati</taxon>
        <taxon>Actinomycetota</taxon>
        <taxon>Actinomycetes</taxon>
        <taxon>Pseudonocardiales</taxon>
        <taxon>Pseudonocardiaceae</taxon>
        <taxon>Amycolatopsis</taxon>
    </lineage>
</organism>
<evidence type="ECO:0000313" key="2">
    <source>
        <dbReference type="EMBL" id="GHF42278.1"/>
    </source>
</evidence>
<dbReference type="EMBL" id="BNAV01000001">
    <property type="protein sequence ID" value="GHF42278.1"/>
    <property type="molecule type" value="Genomic_DNA"/>
</dbReference>
<evidence type="ECO:0000313" key="3">
    <source>
        <dbReference type="Proteomes" id="UP000658656"/>
    </source>
</evidence>
<dbReference type="RefSeq" id="WP_145935323.1">
    <property type="nucleotide sequence ID" value="NZ_BNAV01000001.1"/>
</dbReference>
<keyword evidence="1" id="KW-0812">Transmembrane</keyword>
<keyword evidence="1" id="KW-0472">Membrane</keyword>
<dbReference type="AlphaFoldDB" id="A0A8H9IPA3"/>